<feature type="compositionally biased region" description="Basic and acidic residues" evidence="1">
    <location>
        <begin position="1"/>
        <end position="11"/>
    </location>
</feature>
<comment type="caution">
    <text evidence="2">The sequence shown here is derived from an EMBL/GenBank/DDBJ whole genome shotgun (WGS) entry which is preliminary data.</text>
</comment>
<protein>
    <submittedName>
        <fullName evidence="2">Uncharacterized protein</fullName>
    </submittedName>
</protein>
<evidence type="ECO:0000313" key="3">
    <source>
        <dbReference type="Proteomes" id="UP000762676"/>
    </source>
</evidence>
<organism evidence="2 3">
    <name type="scientific">Elysia marginata</name>
    <dbReference type="NCBI Taxonomy" id="1093978"/>
    <lineage>
        <taxon>Eukaryota</taxon>
        <taxon>Metazoa</taxon>
        <taxon>Spiralia</taxon>
        <taxon>Lophotrochozoa</taxon>
        <taxon>Mollusca</taxon>
        <taxon>Gastropoda</taxon>
        <taxon>Heterobranchia</taxon>
        <taxon>Euthyneura</taxon>
        <taxon>Panpulmonata</taxon>
        <taxon>Sacoglossa</taxon>
        <taxon>Placobranchoidea</taxon>
        <taxon>Plakobranchidae</taxon>
        <taxon>Elysia</taxon>
    </lineage>
</organism>
<feature type="region of interest" description="Disordered" evidence="1">
    <location>
        <begin position="1"/>
        <end position="31"/>
    </location>
</feature>
<dbReference type="Proteomes" id="UP000762676">
    <property type="component" value="Unassembled WGS sequence"/>
</dbReference>
<dbReference type="EMBL" id="BMAT01007716">
    <property type="protein sequence ID" value="GFR69615.1"/>
    <property type="molecule type" value="Genomic_DNA"/>
</dbReference>
<reference evidence="2 3" key="1">
    <citation type="journal article" date="2021" name="Elife">
        <title>Chloroplast acquisition without the gene transfer in kleptoplastic sea slugs, Plakobranchus ocellatus.</title>
        <authorList>
            <person name="Maeda T."/>
            <person name="Takahashi S."/>
            <person name="Yoshida T."/>
            <person name="Shimamura S."/>
            <person name="Takaki Y."/>
            <person name="Nagai Y."/>
            <person name="Toyoda A."/>
            <person name="Suzuki Y."/>
            <person name="Arimoto A."/>
            <person name="Ishii H."/>
            <person name="Satoh N."/>
            <person name="Nishiyama T."/>
            <person name="Hasebe M."/>
            <person name="Maruyama T."/>
            <person name="Minagawa J."/>
            <person name="Obokata J."/>
            <person name="Shigenobu S."/>
        </authorList>
    </citation>
    <scope>NUCLEOTIDE SEQUENCE [LARGE SCALE GENOMIC DNA]</scope>
</reference>
<dbReference type="AlphaFoldDB" id="A0AAV4F9H7"/>
<keyword evidence="3" id="KW-1185">Reference proteome</keyword>
<accession>A0AAV4F9H7</accession>
<evidence type="ECO:0000313" key="2">
    <source>
        <dbReference type="EMBL" id="GFR69615.1"/>
    </source>
</evidence>
<evidence type="ECO:0000256" key="1">
    <source>
        <dbReference type="SAM" id="MobiDB-lite"/>
    </source>
</evidence>
<feature type="compositionally biased region" description="Polar residues" evidence="1">
    <location>
        <begin position="16"/>
        <end position="31"/>
    </location>
</feature>
<proteinExistence type="predicted"/>
<name>A0AAV4F9H7_9GAST</name>
<sequence length="86" mass="9703">MLSPLRAEKKAISAATRGSSSINNRQRQKTHNGLQAQLIMNSTKKSTRIKLEGWLRPQFGHTSSLPSPDEDVDTARDAYYQLGQRY</sequence>
<gene>
    <name evidence="2" type="ORF">ElyMa_003761900</name>
</gene>